<sequence length="536" mass="58320">MKPIPRRKLTSALNNPEKVWDVIIVGGGATGLGAALDAASRGYQTILLEQADFAKGTSSRSTKLVHGGVRYLAQGNISMVREALNERGLLLKNAAHLVSNQSFIIPNYEWWSGLFYTIGLSLYDLLAGGLGFGRAKHISKKQVIDRLPNIQQKGLYGGVVYHDGQFDDSRLAVNLAQTSIERGATVLNYFRVVDLIKDLQGNIAGVVATDGETGETYPIKGKTVINATGVFVDELLSMDKPGKKPMVRPSQGVHLVLSRSFMPGGDALMIPKTDDGRVLFAVPWHDKLVVGTTDTPLDQHTLEPVALPEEIAFILRTAGRYLTKQPTKADVLSVFAGLRPLAAPEKDSSTTKEISRSHKLVISTSGLITITGGKWTTYRKMGEDTIDRAIVVGKLPPSPCKTKSLPIHGSMAGFDRSSHLYVYGSDQAALLQLANENAAWTEKLHPRLPYIAAEVVWGVKYEMARTVEDILARRVRALFLDARAAIDMAPPVAALMAAELNKDAAWKKEQIDTFTLLAQAYLLEPYFPAGSPAIPI</sequence>
<evidence type="ECO:0000256" key="1">
    <source>
        <dbReference type="ARBA" id="ARBA00001974"/>
    </source>
</evidence>
<keyword evidence="3" id="KW-0285">Flavoprotein</keyword>
<feature type="domain" description="Alpha-glycerophosphate oxidase C-terminal" evidence="8">
    <location>
        <begin position="420"/>
        <end position="505"/>
    </location>
</feature>
<evidence type="ECO:0000256" key="3">
    <source>
        <dbReference type="ARBA" id="ARBA00022630"/>
    </source>
</evidence>
<keyword evidence="6" id="KW-0560">Oxidoreductase</keyword>
<reference evidence="9 10" key="1">
    <citation type="submission" date="2019-01" db="EMBL/GenBank/DDBJ databases">
        <title>Mucilaginibacter antarcticum sp. nov., isolated from antarctic soil.</title>
        <authorList>
            <person name="Yan Y.-Q."/>
            <person name="Du Z.-J."/>
        </authorList>
    </citation>
    <scope>NUCLEOTIDE SEQUENCE [LARGE SCALE GENOMIC DNA]</scope>
    <source>
        <strain evidence="9 10">F01003</strain>
    </source>
</reference>
<keyword evidence="4" id="KW-0319">Glycerol metabolism</keyword>
<evidence type="ECO:0000259" key="8">
    <source>
        <dbReference type="Pfam" id="PF16901"/>
    </source>
</evidence>
<keyword evidence="10" id="KW-1185">Reference proteome</keyword>
<dbReference type="PRINTS" id="PR01001">
    <property type="entry name" value="FADG3PDH"/>
</dbReference>
<name>A0A3S4YHW6_9SPHI</name>
<organism evidence="9 10">
    <name type="scientific">Mucilaginibacter gilvus</name>
    <dbReference type="NCBI Taxonomy" id="2305909"/>
    <lineage>
        <taxon>Bacteria</taxon>
        <taxon>Pseudomonadati</taxon>
        <taxon>Bacteroidota</taxon>
        <taxon>Sphingobacteriia</taxon>
        <taxon>Sphingobacteriales</taxon>
        <taxon>Sphingobacteriaceae</taxon>
        <taxon>Mucilaginibacter</taxon>
    </lineage>
</organism>
<dbReference type="InterPro" id="IPR000447">
    <property type="entry name" value="G3P_DH_FAD-dep"/>
</dbReference>
<evidence type="ECO:0000256" key="5">
    <source>
        <dbReference type="ARBA" id="ARBA00022827"/>
    </source>
</evidence>
<dbReference type="PANTHER" id="PTHR11985:SF35">
    <property type="entry name" value="ANAEROBIC GLYCEROL-3-PHOSPHATE DEHYDROGENASE SUBUNIT A"/>
    <property type="match status" value="1"/>
</dbReference>
<dbReference type="AlphaFoldDB" id="A0A3S4YHW6"/>
<dbReference type="GO" id="GO:0006071">
    <property type="term" value="P:glycerol metabolic process"/>
    <property type="evidence" value="ECO:0007669"/>
    <property type="project" value="UniProtKB-KW"/>
</dbReference>
<dbReference type="SUPFAM" id="SSF51905">
    <property type="entry name" value="FAD/NAD(P)-binding domain"/>
    <property type="match status" value="1"/>
</dbReference>
<dbReference type="RefSeq" id="WP_128532273.1">
    <property type="nucleotide sequence ID" value="NZ_SBIW01000002.1"/>
</dbReference>
<comment type="similarity">
    <text evidence="2">Belongs to the FAD-dependent glycerol-3-phosphate dehydrogenase family.</text>
</comment>
<evidence type="ECO:0000256" key="6">
    <source>
        <dbReference type="ARBA" id="ARBA00023002"/>
    </source>
</evidence>
<dbReference type="EMBL" id="SBIW01000002">
    <property type="protein sequence ID" value="RWY55514.1"/>
    <property type="molecule type" value="Genomic_DNA"/>
</dbReference>
<dbReference type="GO" id="GO:0004368">
    <property type="term" value="F:glycerol-3-phosphate dehydrogenase (quinone) activity"/>
    <property type="evidence" value="ECO:0007669"/>
    <property type="project" value="InterPro"/>
</dbReference>
<proteinExistence type="inferred from homology"/>
<evidence type="ECO:0000313" key="9">
    <source>
        <dbReference type="EMBL" id="RWY55514.1"/>
    </source>
</evidence>
<dbReference type="GO" id="GO:0046168">
    <property type="term" value="P:glycerol-3-phosphate catabolic process"/>
    <property type="evidence" value="ECO:0007669"/>
    <property type="project" value="TreeGrafter"/>
</dbReference>
<evidence type="ECO:0000313" key="10">
    <source>
        <dbReference type="Proteomes" id="UP000286701"/>
    </source>
</evidence>
<dbReference type="InterPro" id="IPR031656">
    <property type="entry name" value="DAO_C"/>
</dbReference>
<evidence type="ECO:0000256" key="4">
    <source>
        <dbReference type="ARBA" id="ARBA00022798"/>
    </source>
</evidence>
<dbReference type="Pfam" id="PF01266">
    <property type="entry name" value="DAO"/>
    <property type="match status" value="1"/>
</dbReference>
<dbReference type="Gene3D" id="3.50.50.60">
    <property type="entry name" value="FAD/NAD(P)-binding domain"/>
    <property type="match status" value="1"/>
</dbReference>
<dbReference type="OrthoDB" id="9766796at2"/>
<dbReference type="Gene3D" id="3.30.9.10">
    <property type="entry name" value="D-Amino Acid Oxidase, subunit A, domain 2"/>
    <property type="match status" value="1"/>
</dbReference>
<evidence type="ECO:0000256" key="2">
    <source>
        <dbReference type="ARBA" id="ARBA00007330"/>
    </source>
</evidence>
<accession>A0A3S4YHW6</accession>
<gene>
    <name evidence="9" type="ORF">EPL05_03825</name>
</gene>
<dbReference type="Gene3D" id="1.10.8.870">
    <property type="entry name" value="Alpha-glycerophosphate oxidase, cap domain"/>
    <property type="match status" value="1"/>
</dbReference>
<dbReference type="InterPro" id="IPR036188">
    <property type="entry name" value="FAD/NAD-bd_sf"/>
</dbReference>
<feature type="domain" description="FAD dependent oxidoreductase" evidence="7">
    <location>
        <begin position="21"/>
        <end position="379"/>
    </location>
</feature>
<dbReference type="InterPro" id="IPR006076">
    <property type="entry name" value="FAD-dep_OxRdtase"/>
</dbReference>
<keyword evidence="5" id="KW-0274">FAD</keyword>
<dbReference type="Proteomes" id="UP000286701">
    <property type="component" value="Unassembled WGS sequence"/>
</dbReference>
<dbReference type="PANTHER" id="PTHR11985">
    <property type="entry name" value="GLYCEROL-3-PHOSPHATE DEHYDROGENASE"/>
    <property type="match status" value="1"/>
</dbReference>
<dbReference type="InterPro" id="IPR038299">
    <property type="entry name" value="DAO_C_sf"/>
</dbReference>
<comment type="caution">
    <text evidence="9">The sequence shown here is derived from an EMBL/GenBank/DDBJ whole genome shotgun (WGS) entry which is preliminary data.</text>
</comment>
<comment type="cofactor">
    <cofactor evidence="1">
        <name>FAD</name>
        <dbReference type="ChEBI" id="CHEBI:57692"/>
    </cofactor>
</comment>
<protein>
    <submittedName>
        <fullName evidence="9">Glycerol-3-phosphate dehydrogenase/oxidase</fullName>
    </submittedName>
</protein>
<evidence type="ECO:0000259" key="7">
    <source>
        <dbReference type="Pfam" id="PF01266"/>
    </source>
</evidence>
<dbReference type="Pfam" id="PF16901">
    <property type="entry name" value="DAO_C"/>
    <property type="match status" value="1"/>
</dbReference>